<dbReference type="GO" id="GO:0005737">
    <property type="term" value="C:cytoplasm"/>
    <property type="evidence" value="ECO:0007669"/>
    <property type="project" value="TreeGrafter"/>
</dbReference>
<dbReference type="Pfam" id="PF01370">
    <property type="entry name" value="Epimerase"/>
    <property type="match status" value="1"/>
</dbReference>
<dbReference type="Proteomes" id="UP000799424">
    <property type="component" value="Unassembled WGS sequence"/>
</dbReference>
<dbReference type="InterPro" id="IPR051783">
    <property type="entry name" value="NAD(P)-dependent_oxidoreduct"/>
</dbReference>
<dbReference type="InterPro" id="IPR001509">
    <property type="entry name" value="Epimerase_deHydtase"/>
</dbReference>
<dbReference type="InterPro" id="IPR036291">
    <property type="entry name" value="NAD(P)-bd_dom_sf"/>
</dbReference>
<dbReference type="Gene3D" id="3.40.50.720">
    <property type="entry name" value="NAD(P)-binding Rossmann-like Domain"/>
    <property type="match status" value="1"/>
</dbReference>
<feature type="domain" description="NAD-dependent epimerase/dehydratase" evidence="1">
    <location>
        <begin position="5"/>
        <end position="238"/>
    </location>
</feature>
<gene>
    <name evidence="2" type="ORF">CC86DRAFT_8477</name>
</gene>
<organism evidence="2 3">
    <name type="scientific">Ophiobolus disseminans</name>
    <dbReference type="NCBI Taxonomy" id="1469910"/>
    <lineage>
        <taxon>Eukaryota</taxon>
        <taxon>Fungi</taxon>
        <taxon>Dikarya</taxon>
        <taxon>Ascomycota</taxon>
        <taxon>Pezizomycotina</taxon>
        <taxon>Dothideomycetes</taxon>
        <taxon>Pleosporomycetidae</taxon>
        <taxon>Pleosporales</taxon>
        <taxon>Pleosporineae</taxon>
        <taxon>Phaeosphaeriaceae</taxon>
        <taxon>Ophiobolus</taxon>
    </lineage>
</organism>
<sequence>MPHSILITGASGYLGGSLLAELDRITLPPHEKLYGLVRSQEQADAVKQYGAEPLILDLKNERAVLRTIVDAKISIVYFLIDALNSELQIPLIKALGEVKRQTGQDVHFLHTSGAKIFSNHAGMPSDQELRDTDPALFELQKTAKAPYPTINRAVSTNNIVIETAEASGVRSYIFVPCIVYGEGKGFGNRISIQTTAVVKAAKATKTVYDVNAGAATWPVCHVRDNTALYVKLLESILSGHNQGYGKEGYYLASSGSVAWNDIYASMATALAERGVVASSKVKKADDAAIARIGQALACPKELVTVQIGGTCTFTPQRASELGWKAEYPPEHILEVADAEVDMILKYLKD</sequence>
<dbReference type="GO" id="GO:0004029">
    <property type="term" value="F:aldehyde dehydrogenase (NAD+) activity"/>
    <property type="evidence" value="ECO:0007669"/>
    <property type="project" value="TreeGrafter"/>
</dbReference>
<dbReference type="PANTHER" id="PTHR48079:SF6">
    <property type="entry name" value="NAD(P)-BINDING DOMAIN-CONTAINING PROTEIN-RELATED"/>
    <property type="match status" value="1"/>
</dbReference>
<proteinExistence type="predicted"/>
<name>A0A6A7AJD0_9PLEO</name>
<dbReference type="SUPFAM" id="SSF51735">
    <property type="entry name" value="NAD(P)-binding Rossmann-fold domains"/>
    <property type="match status" value="1"/>
</dbReference>
<accession>A0A6A7AJD0</accession>
<evidence type="ECO:0000313" key="2">
    <source>
        <dbReference type="EMBL" id="KAF2833350.1"/>
    </source>
</evidence>
<evidence type="ECO:0000313" key="3">
    <source>
        <dbReference type="Proteomes" id="UP000799424"/>
    </source>
</evidence>
<protein>
    <submittedName>
        <fullName evidence="2">NAD(P)-binding protein</fullName>
    </submittedName>
</protein>
<dbReference type="PANTHER" id="PTHR48079">
    <property type="entry name" value="PROTEIN YEEZ"/>
    <property type="match status" value="1"/>
</dbReference>
<dbReference type="AlphaFoldDB" id="A0A6A7AJD0"/>
<evidence type="ECO:0000259" key="1">
    <source>
        <dbReference type="Pfam" id="PF01370"/>
    </source>
</evidence>
<reference evidence="2" key="1">
    <citation type="journal article" date="2020" name="Stud. Mycol.">
        <title>101 Dothideomycetes genomes: a test case for predicting lifestyles and emergence of pathogens.</title>
        <authorList>
            <person name="Haridas S."/>
            <person name="Albert R."/>
            <person name="Binder M."/>
            <person name="Bloem J."/>
            <person name="Labutti K."/>
            <person name="Salamov A."/>
            <person name="Andreopoulos B."/>
            <person name="Baker S."/>
            <person name="Barry K."/>
            <person name="Bills G."/>
            <person name="Bluhm B."/>
            <person name="Cannon C."/>
            <person name="Castanera R."/>
            <person name="Culley D."/>
            <person name="Daum C."/>
            <person name="Ezra D."/>
            <person name="Gonzalez J."/>
            <person name="Henrissat B."/>
            <person name="Kuo A."/>
            <person name="Liang C."/>
            <person name="Lipzen A."/>
            <person name="Lutzoni F."/>
            <person name="Magnuson J."/>
            <person name="Mondo S."/>
            <person name="Nolan M."/>
            <person name="Ohm R."/>
            <person name="Pangilinan J."/>
            <person name="Park H.-J."/>
            <person name="Ramirez L."/>
            <person name="Alfaro M."/>
            <person name="Sun H."/>
            <person name="Tritt A."/>
            <person name="Yoshinaga Y."/>
            <person name="Zwiers L.-H."/>
            <person name="Turgeon B."/>
            <person name="Goodwin S."/>
            <person name="Spatafora J."/>
            <person name="Crous P."/>
            <person name="Grigoriev I."/>
        </authorList>
    </citation>
    <scope>NUCLEOTIDE SEQUENCE</scope>
    <source>
        <strain evidence="2">CBS 113818</strain>
    </source>
</reference>
<dbReference type="EMBL" id="MU006216">
    <property type="protein sequence ID" value="KAF2833350.1"/>
    <property type="molecule type" value="Genomic_DNA"/>
</dbReference>
<dbReference type="OrthoDB" id="10262413at2759"/>
<keyword evidence="3" id="KW-1185">Reference proteome</keyword>